<accession>A0A4V6T6U1</accession>
<protein>
    <recommendedName>
        <fullName evidence="2">NADAR domain-containing protein</fullName>
    </recommendedName>
</protein>
<dbReference type="Proteomes" id="UP000308671">
    <property type="component" value="Unassembled WGS sequence"/>
</dbReference>
<dbReference type="InterPro" id="IPR012816">
    <property type="entry name" value="NADAR"/>
</dbReference>
<sequence>MRGPAIILSSTRNDGFAFLRNSYPRTFTDHMDRKWYHVEGFVQGFKAMVMGEREIFEKIQREPDAEKAKELGNSIRLNAEKWTDKVAIAVMKAGHAYKFTNNPDLKAKFLGTAFRPIVEVSDDVLWGTGLSIKSTKQTPVVNWPGVNQLGSILMQLRSILLVFRETSGDEIDAFGSHFKCFMKYEWDDIAEFHDKDTSAEDSVNEPAEHGSNVKGDGEIQASNEVNEDVHIGNWSEGTLGLEESDSDDEHGGFML</sequence>
<dbReference type="SUPFAM" id="SSF143990">
    <property type="entry name" value="YbiA-like"/>
    <property type="match status" value="1"/>
</dbReference>
<gene>
    <name evidence="3" type="ORF">BGAL_0544g00070</name>
</gene>
<proteinExistence type="predicted"/>
<reference evidence="3 4" key="1">
    <citation type="submission" date="2017-12" db="EMBL/GenBank/DDBJ databases">
        <title>Comparative genomics of Botrytis spp.</title>
        <authorList>
            <person name="Valero-Jimenez C.A."/>
            <person name="Tapia P."/>
            <person name="Veloso J."/>
            <person name="Silva-Moreno E."/>
            <person name="Staats M."/>
            <person name="Valdes J.H."/>
            <person name="Van Kan J.A.L."/>
        </authorList>
    </citation>
    <scope>NUCLEOTIDE SEQUENCE [LARGE SCALE GENOMIC DNA]</scope>
    <source>
        <strain evidence="3 4">MUCL435</strain>
    </source>
</reference>
<dbReference type="OrthoDB" id="206452at2759"/>
<dbReference type="CDD" id="cd15457">
    <property type="entry name" value="NADAR"/>
    <property type="match status" value="1"/>
</dbReference>
<feature type="region of interest" description="Disordered" evidence="1">
    <location>
        <begin position="196"/>
        <end position="255"/>
    </location>
</feature>
<evidence type="ECO:0000256" key="1">
    <source>
        <dbReference type="SAM" id="MobiDB-lite"/>
    </source>
</evidence>
<dbReference type="EMBL" id="PQXL01000543">
    <property type="protein sequence ID" value="THV45006.1"/>
    <property type="molecule type" value="Genomic_DNA"/>
</dbReference>
<comment type="caution">
    <text evidence="3">The sequence shown here is derived from an EMBL/GenBank/DDBJ whole genome shotgun (WGS) entry which is preliminary data.</text>
</comment>
<evidence type="ECO:0000313" key="4">
    <source>
        <dbReference type="Proteomes" id="UP000308671"/>
    </source>
</evidence>
<organism evidence="3 4">
    <name type="scientific">Botrytis galanthina</name>
    <dbReference type="NCBI Taxonomy" id="278940"/>
    <lineage>
        <taxon>Eukaryota</taxon>
        <taxon>Fungi</taxon>
        <taxon>Dikarya</taxon>
        <taxon>Ascomycota</taxon>
        <taxon>Pezizomycotina</taxon>
        <taxon>Leotiomycetes</taxon>
        <taxon>Helotiales</taxon>
        <taxon>Sclerotiniaceae</taxon>
        <taxon>Botrytis</taxon>
    </lineage>
</organism>
<dbReference type="InterPro" id="IPR037238">
    <property type="entry name" value="YbiA-like_sf"/>
</dbReference>
<dbReference type="AlphaFoldDB" id="A0A4V6T6U1"/>
<evidence type="ECO:0000259" key="2">
    <source>
        <dbReference type="Pfam" id="PF08719"/>
    </source>
</evidence>
<dbReference type="Gene3D" id="1.10.357.40">
    <property type="entry name" value="YbiA-like"/>
    <property type="match status" value="1"/>
</dbReference>
<keyword evidence="4" id="KW-1185">Reference proteome</keyword>
<feature type="domain" description="NADAR" evidence="2">
    <location>
        <begin position="15"/>
        <end position="160"/>
    </location>
</feature>
<evidence type="ECO:0000313" key="3">
    <source>
        <dbReference type="EMBL" id="THV45006.1"/>
    </source>
</evidence>
<name>A0A4V6T6U1_9HELO</name>
<dbReference type="Pfam" id="PF08719">
    <property type="entry name" value="NADAR"/>
    <property type="match status" value="1"/>
</dbReference>